<evidence type="ECO:0000256" key="3">
    <source>
        <dbReference type="ARBA" id="ARBA00023136"/>
    </source>
</evidence>
<dbReference type="PANTHER" id="PTHR23525:SF1">
    <property type="entry name" value="NODULIN-LIKE DOMAIN-CONTAINING PROTEIN"/>
    <property type="match status" value="1"/>
</dbReference>
<dbReference type="Gene3D" id="1.20.1250.20">
    <property type="entry name" value="MFS general substrate transporter like domains"/>
    <property type="match status" value="2"/>
</dbReference>
<feature type="transmembrane region" description="Helical" evidence="4">
    <location>
        <begin position="104"/>
        <end position="127"/>
    </location>
</feature>
<feature type="transmembrane region" description="Helical" evidence="4">
    <location>
        <begin position="79"/>
        <end position="98"/>
    </location>
</feature>
<feature type="transmembrane region" description="Helical" evidence="4">
    <location>
        <begin position="291"/>
        <end position="318"/>
    </location>
</feature>
<dbReference type="InterPro" id="IPR011701">
    <property type="entry name" value="MFS"/>
</dbReference>
<keyword evidence="2 4" id="KW-1133">Transmembrane helix</keyword>
<feature type="transmembrane region" description="Helical" evidence="4">
    <location>
        <begin position="225"/>
        <end position="246"/>
    </location>
</feature>
<organism evidence="6 7">
    <name type="scientific">Candidatus Mcinerneyibacterium aminivorans</name>
    <dbReference type="NCBI Taxonomy" id="2703815"/>
    <lineage>
        <taxon>Bacteria</taxon>
        <taxon>Candidatus Macinerneyibacteriota</taxon>
        <taxon>Candidatus Mcinerneyibacteria</taxon>
        <taxon>Candidatus Mcinerneyibacteriales</taxon>
        <taxon>Candidatus Mcinerneyibacteriaceae</taxon>
        <taxon>Candidatus Mcinerneyibacterium</taxon>
    </lineage>
</organism>
<dbReference type="Proteomes" id="UP000324143">
    <property type="component" value="Unassembled WGS sequence"/>
</dbReference>
<dbReference type="EMBL" id="VSIX01000038">
    <property type="protein sequence ID" value="TYB31355.1"/>
    <property type="molecule type" value="Genomic_DNA"/>
</dbReference>
<dbReference type="GO" id="GO:0022857">
    <property type="term" value="F:transmembrane transporter activity"/>
    <property type="evidence" value="ECO:0007669"/>
    <property type="project" value="InterPro"/>
</dbReference>
<dbReference type="InterPro" id="IPR036259">
    <property type="entry name" value="MFS_trans_sf"/>
</dbReference>
<dbReference type="AlphaFoldDB" id="A0A5D0MHJ8"/>
<feature type="transmembrane region" description="Helical" evidence="4">
    <location>
        <begin position="176"/>
        <end position="196"/>
    </location>
</feature>
<feature type="domain" description="Major facilitator superfamily (MFS) profile" evidence="5">
    <location>
        <begin position="221"/>
        <end position="422"/>
    </location>
</feature>
<feature type="transmembrane region" description="Helical" evidence="4">
    <location>
        <begin position="376"/>
        <end position="395"/>
    </location>
</feature>
<sequence>MLDYLEKIKMISKNAKLFLIGGIFNGIGMSVFRLLFNLYLKEAGFGEGNIGTILSARSLGAALIAIPIAILLRRVHAKYILISATFLASIFYGFQIYFDELYLIVIFAFFAHMFFMTYRLVSAPFFMRNSTKKERIYIFSIHSAVFVVSMFIGNLVGGNLPHLFLNTGLTDELVVAYKITLYISIGFTIGSILPYLKITEKPLPKIENKLFNEMKKYNWKRIIKLIIPRFLVGMGAGFIIPFMNLYFRNEFNLGSDRIGLFFSILRIFMFIGMMSAPLISQKIGMIKGIVLTQLLSLPFMLTMALTNHLTLAVGAFFLRTTLMNMNQPMNRNFTMEIMEKDEQPMTHSLTMVAWNLSWMVSAFLGGRIIEQYGFKYSFFATIILYLLSSTTYYLLFRKFSHIGKGEDEKKLEQELEKEEITS</sequence>
<evidence type="ECO:0000256" key="4">
    <source>
        <dbReference type="SAM" id="Phobius"/>
    </source>
</evidence>
<dbReference type="InterPro" id="IPR020846">
    <property type="entry name" value="MFS_dom"/>
</dbReference>
<dbReference type="PANTHER" id="PTHR23525">
    <property type="entry name" value="TRANSPORTER, PUTATIVE-RELATED"/>
    <property type="match status" value="1"/>
</dbReference>
<name>A0A5D0MHJ8_9BACT</name>
<protein>
    <submittedName>
        <fullName evidence="6">MFS transporter</fullName>
    </submittedName>
</protein>
<evidence type="ECO:0000313" key="7">
    <source>
        <dbReference type="Proteomes" id="UP000324143"/>
    </source>
</evidence>
<comment type="caution">
    <text evidence="6">The sequence shown here is derived from an EMBL/GenBank/DDBJ whole genome shotgun (WGS) entry which is preliminary data.</text>
</comment>
<feature type="transmembrane region" description="Helical" evidence="4">
    <location>
        <begin position="258"/>
        <end position="279"/>
    </location>
</feature>
<evidence type="ECO:0000313" key="6">
    <source>
        <dbReference type="EMBL" id="TYB31355.1"/>
    </source>
</evidence>
<evidence type="ECO:0000256" key="2">
    <source>
        <dbReference type="ARBA" id="ARBA00022989"/>
    </source>
</evidence>
<evidence type="ECO:0000259" key="5">
    <source>
        <dbReference type="PROSITE" id="PS50850"/>
    </source>
</evidence>
<reference evidence="6" key="1">
    <citation type="submission" date="2019-08" db="EMBL/GenBank/DDBJ databases">
        <title>Genomic characterization of a novel candidate phylum (ARYD3) from a high temperature, high salinity tertiary oil reservoir in north central Oklahoma, USA.</title>
        <authorList>
            <person name="Youssef N.H."/>
            <person name="Yadav A."/>
            <person name="Elshahed M.S."/>
        </authorList>
    </citation>
    <scope>NUCLEOTIDE SEQUENCE [LARGE SCALE GENOMIC DNA]</scope>
    <source>
        <strain evidence="6">ARYD3</strain>
    </source>
</reference>
<keyword evidence="1 4" id="KW-0812">Transmembrane</keyword>
<feature type="transmembrane region" description="Helical" evidence="4">
    <location>
        <begin position="136"/>
        <end position="156"/>
    </location>
</feature>
<keyword evidence="3 4" id="KW-0472">Membrane</keyword>
<proteinExistence type="predicted"/>
<accession>A0A5D0MHJ8</accession>
<dbReference type="PROSITE" id="PS50850">
    <property type="entry name" value="MFS"/>
    <property type="match status" value="1"/>
</dbReference>
<feature type="transmembrane region" description="Helical" evidence="4">
    <location>
        <begin position="17"/>
        <end position="40"/>
    </location>
</feature>
<feature type="transmembrane region" description="Helical" evidence="4">
    <location>
        <begin position="345"/>
        <end position="364"/>
    </location>
</feature>
<dbReference type="Pfam" id="PF07690">
    <property type="entry name" value="MFS_1"/>
    <property type="match status" value="1"/>
</dbReference>
<feature type="transmembrane region" description="Helical" evidence="4">
    <location>
        <begin position="52"/>
        <end position="72"/>
    </location>
</feature>
<dbReference type="SUPFAM" id="SSF103473">
    <property type="entry name" value="MFS general substrate transporter"/>
    <property type="match status" value="1"/>
</dbReference>
<gene>
    <name evidence="6" type="ORF">FXF47_04570</name>
</gene>
<evidence type="ECO:0000256" key="1">
    <source>
        <dbReference type="ARBA" id="ARBA00022692"/>
    </source>
</evidence>
<keyword evidence="7" id="KW-1185">Reference proteome</keyword>